<evidence type="ECO:0000313" key="3">
    <source>
        <dbReference type="Proteomes" id="UP000294887"/>
    </source>
</evidence>
<dbReference type="Proteomes" id="UP000294887">
    <property type="component" value="Unassembled WGS sequence"/>
</dbReference>
<dbReference type="InterPro" id="IPR008928">
    <property type="entry name" value="6-hairpin_glycosidase_sf"/>
</dbReference>
<evidence type="ECO:0000259" key="1">
    <source>
        <dbReference type="Pfam" id="PF03190"/>
    </source>
</evidence>
<evidence type="ECO:0000313" key="2">
    <source>
        <dbReference type="EMBL" id="TCJ89119.1"/>
    </source>
</evidence>
<dbReference type="PIRSF" id="PIRSF006402">
    <property type="entry name" value="UCP006402_thioredoxin"/>
    <property type="match status" value="1"/>
</dbReference>
<dbReference type="OrthoDB" id="9762614at2"/>
<dbReference type="PANTHER" id="PTHR42899:SF1">
    <property type="entry name" value="SPERMATOGENESIS-ASSOCIATED PROTEIN 20"/>
    <property type="match status" value="1"/>
</dbReference>
<feature type="domain" description="Spermatogenesis-associated protein 20-like TRX" evidence="1">
    <location>
        <begin position="62"/>
        <end position="216"/>
    </location>
</feature>
<dbReference type="PANTHER" id="PTHR42899">
    <property type="entry name" value="SPERMATOGENESIS-ASSOCIATED PROTEIN 20"/>
    <property type="match status" value="1"/>
</dbReference>
<dbReference type="AlphaFoldDB" id="A0A4R1F8T6"/>
<dbReference type="InterPro" id="IPR024705">
    <property type="entry name" value="Ssp411"/>
</dbReference>
<dbReference type="InterPro" id="IPR036249">
    <property type="entry name" value="Thioredoxin-like_sf"/>
</dbReference>
<name>A0A4R1F8T6_9GAMM</name>
<accession>A0A4R1F8T6</accession>
<gene>
    <name evidence="2" type="ORF">EV695_0980</name>
</gene>
<proteinExistence type="predicted"/>
<sequence length="637" mass="72826">MSFYILYVCKGLGGYIYQTMQLETHAIRNDMIEFTFYDFKDENMKQLLTLLFIISAFTTSANQLKNHSSPYLALHGNDPVNWMEWGKPALDKAKKENKLLLVSVGYFACHWCHVMQRESYSDKGIASKLNKNYISVKVDRELNPVLDKRLIEFVQVTNGTAGWPLNVFITPDGYPLVGATYLPRNHFSNVLNQLDKKWKTEQPALSKKAKEMSQTLVSMLEKQERTVSGDISQLADKYVDEAMEYADTLQGGFGQDRKFPQIPQLWALLKLNKKQKDKEADEFLNLTLQKMSQLGLHDEVAGGFYRYTIDPDWETPHFEKMLYTNALMTLLYFDAADYYLNSNYRDIALETLYFLQNEMRGEKNAYIASLSAVDSKNEEGGYYLWQQEELKKILTPEELLVTTHFWGLNRAAELPAGNLPRQKMSVNELASKLGLSYSETSKKLKNLKFKLKQHRNKTREIPRDIKLLSGMNGLTLAAFARGSQYDTSIKSSGKDLSEFLISLWDGKELRRSAANNMTGTFYDYAAVSWGLMKWGMANKDDEAKKIGLEIANVAWEKFYINNLWIEDPDSLLPEGTNQAHLPDSAIISAEALLLEASLLSKNKELDKKIKHTLKMVTRSLEVDIFSYASLLALAHLN</sequence>
<comment type="caution">
    <text evidence="2">The sequence shown here is derived from an EMBL/GenBank/DDBJ whole genome shotgun (WGS) entry which is preliminary data.</text>
</comment>
<protein>
    <recommendedName>
        <fullName evidence="1">Spermatogenesis-associated protein 20-like TRX domain-containing protein</fullName>
    </recommendedName>
</protein>
<dbReference type="Gene3D" id="3.40.30.10">
    <property type="entry name" value="Glutaredoxin"/>
    <property type="match status" value="1"/>
</dbReference>
<dbReference type="Pfam" id="PF03190">
    <property type="entry name" value="Thioredox_DsbH"/>
    <property type="match status" value="1"/>
</dbReference>
<dbReference type="SUPFAM" id="SSF52833">
    <property type="entry name" value="Thioredoxin-like"/>
    <property type="match status" value="1"/>
</dbReference>
<dbReference type="EMBL" id="SMFQ01000002">
    <property type="protein sequence ID" value="TCJ89119.1"/>
    <property type="molecule type" value="Genomic_DNA"/>
</dbReference>
<dbReference type="GO" id="GO:0005975">
    <property type="term" value="P:carbohydrate metabolic process"/>
    <property type="evidence" value="ECO:0007669"/>
    <property type="project" value="InterPro"/>
</dbReference>
<dbReference type="SUPFAM" id="SSF48208">
    <property type="entry name" value="Six-hairpin glycosidases"/>
    <property type="match status" value="1"/>
</dbReference>
<keyword evidence="3" id="KW-1185">Reference proteome</keyword>
<reference evidence="2 3" key="1">
    <citation type="submission" date="2019-03" db="EMBL/GenBank/DDBJ databases">
        <title>Genomic Encyclopedia of Type Strains, Phase IV (KMG-IV): sequencing the most valuable type-strain genomes for metagenomic binning, comparative biology and taxonomic classification.</title>
        <authorList>
            <person name="Goeker M."/>
        </authorList>
    </citation>
    <scope>NUCLEOTIDE SEQUENCE [LARGE SCALE GENOMIC DNA]</scope>
    <source>
        <strain evidence="2 3">DSM 24830</strain>
    </source>
</reference>
<dbReference type="InterPro" id="IPR004879">
    <property type="entry name" value="Ssp411-like_TRX"/>
</dbReference>
<organism evidence="2 3">
    <name type="scientific">Cocleimonas flava</name>
    <dbReference type="NCBI Taxonomy" id="634765"/>
    <lineage>
        <taxon>Bacteria</taxon>
        <taxon>Pseudomonadati</taxon>
        <taxon>Pseudomonadota</taxon>
        <taxon>Gammaproteobacteria</taxon>
        <taxon>Thiotrichales</taxon>
        <taxon>Thiotrichaceae</taxon>
        <taxon>Cocleimonas</taxon>
    </lineage>
</organism>